<dbReference type="SUPFAM" id="SSF49899">
    <property type="entry name" value="Concanavalin A-like lectins/glucanases"/>
    <property type="match status" value="1"/>
</dbReference>
<keyword evidence="2" id="KW-1185">Reference proteome</keyword>
<dbReference type="PROSITE" id="PS51257">
    <property type="entry name" value="PROKAR_LIPOPROTEIN"/>
    <property type="match status" value="1"/>
</dbReference>
<reference evidence="1 2" key="1">
    <citation type="submission" date="2021-03" db="EMBL/GenBank/DDBJ databases">
        <title>Complete genome of Polaribacter_sp.SM13.</title>
        <authorList>
            <person name="Jeong S.W."/>
            <person name="Bae J.W."/>
        </authorList>
    </citation>
    <scope>NUCLEOTIDE SEQUENCE [LARGE SCALE GENOMIC DNA]</scope>
    <source>
        <strain evidence="1 2">SM13</strain>
    </source>
</reference>
<dbReference type="GO" id="GO:0005975">
    <property type="term" value="P:carbohydrate metabolic process"/>
    <property type="evidence" value="ECO:0007669"/>
    <property type="project" value="UniProtKB-ARBA"/>
</dbReference>
<organism evidence="1 2">
    <name type="scientific">Polaribacter cellanae</name>
    <dbReference type="NCBI Taxonomy" id="2818493"/>
    <lineage>
        <taxon>Bacteria</taxon>
        <taxon>Pseudomonadati</taxon>
        <taxon>Bacteroidota</taxon>
        <taxon>Flavobacteriia</taxon>
        <taxon>Flavobacteriales</taxon>
        <taxon>Flavobacteriaceae</taxon>
    </lineage>
</organism>
<dbReference type="GO" id="GO:0004553">
    <property type="term" value="F:hydrolase activity, hydrolyzing O-glycosyl compounds"/>
    <property type="evidence" value="ECO:0007669"/>
    <property type="project" value="UniProtKB-ARBA"/>
</dbReference>
<dbReference type="Proteomes" id="UP000663920">
    <property type="component" value="Chromosome"/>
</dbReference>
<dbReference type="Gene3D" id="2.60.120.200">
    <property type="match status" value="1"/>
</dbReference>
<sequence length="377" mass="40243">MKNISKKQNFSTFLFTCLTLVLVMSCIDKGDGWADDRYLENFELSWDNPNPKTGQPYTADELAELKYDPNEEERFKGATPVVLNLLTSKQISKVSVIDGSDGSTLLTITEAQPVDSKFKVSISTSLDELKIKEGKTKALKFNIVYNDGSIGSTLFKVVSILPLPPAVDILKGHWKFDDASNFLKATLGNDLTLGGNNGVSAVSGMSASDGAALTSFGGYLEVNHGLPASGGDKVNNYTIILDVSLPASSFGTYSNLLQTLTDNSSDGSTYISPAGGLWGNGIGTSGGGSITEDTWHRVVITVGDGDYRAYIDGGKILGGSPGADGIHSLDLSKFLLFADNGNNEDAPIKVTEVMLFDVTFDNNWITEDLPPVGQPLK</sequence>
<gene>
    <name evidence="1" type="ORF">J3359_05265</name>
</gene>
<dbReference type="KEGG" id="pcea:J3359_05265"/>
<dbReference type="InterPro" id="IPR013320">
    <property type="entry name" value="ConA-like_dom_sf"/>
</dbReference>
<dbReference type="RefSeq" id="WP_208079689.1">
    <property type="nucleotide sequence ID" value="NZ_CP071869.1"/>
</dbReference>
<evidence type="ECO:0000313" key="1">
    <source>
        <dbReference type="EMBL" id="QTE23687.1"/>
    </source>
</evidence>
<evidence type="ECO:0000313" key="2">
    <source>
        <dbReference type="Proteomes" id="UP000663920"/>
    </source>
</evidence>
<proteinExistence type="predicted"/>
<dbReference type="EMBL" id="CP071869">
    <property type="protein sequence ID" value="QTE23687.1"/>
    <property type="molecule type" value="Genomic_DNA"/>
</dbReference>
<name>A0A975H7P7_9FLAO</name>
<accession>A0A975H7P7</accession>
<protein>
    <submittedName>
        <fullName evidence="1">Uncharacterized protein</fullName>
    </submittedName>
</protein>
<dbReference type="AlphaFoldDB" id="A0A975H7P7"/>